<dbReference type="Proteomes" id="UP000004994">
    <property type="component" value="Chromosome 1"/>
</dbReference>
<reference evidence="1" key="1">
    <citation type="journal article" date="2012" name="Nature">
        <title>The tomato genome sequence provides insights into fleshy fruit evolution.</title>
        <authorList>
            <consortium name="Tomato Genome Consortium"/>
        </authorList>
    </citation>
    <scope>NUCLEOTIDE SEQUENCE [LARGE SCALE GENOMIC DNA]</scope>
    <source>
        <strain evidence="1">cv. Heinz 1706</strain>
    </source>
</reference>
<evidence type="ECO:0000313" key="1">
    <source>
        <dbReference type="EnsemblPlants" id="Solyc01g111455.1.1"/>
    </source>
</evidence>
<accession>A0A3Q7EU57</accession>
<reference evidence="1" key="2">
    <citation type="submission" date="2019-01" db="UniProtKB">
        <authorList>
            <consortium name="EnsemblPlants"/>
        </authorList>
    </citation>
    <scope>IDENTIFICATION</scope>
    <source>
        <strain evidence="1">cv. Heinz 1706</strain>
    </source>
</reference>
<dbReference type="InParanoid" id="A0A3Q7EU57"/>
<proteinExistence type="predicted"/>
<protein>
    <submittedName>
        <fullName evidence="1">Uncharacterized protein</fullName>
    </submittedName>
</protein>
<dbReference type="EnsemblPlants" id="Solyc01g111455.1.1">
    <property type="protein sequence ID" value="Solyc01g111455.1.1"/>
    <property type="gene ID" value="Solyc01g111455.1"/>
</dbReference>
<sequence>MKHLESVKLAIHALLEVVESFGENIDVAVMTKEHGL</sequence>
<organism evidence="1">
    <name type="scientific">Solanum lycopersicum</name>
    <name type="common">Tomato</name>
    <name type="synonym">Lycopersicon esculentum</name>
    <dbReference type="NCBI Taxonomy" id="4081"/>
    <lineage>
        <taxon>Eukaryota</taxon>
        <taxon>Viridiplantae</taxon>
        <taxon>Streptophyta</taxon>
        <taxon>Embryophyta</taxon>
        <taxon>Tracheophyta</taxon>
        <taxon>Spermatophyta</taxon>
        <taxon>Magnoliopsida</taxon>
        <taxon>eudicotyledons</taxon>
        <taxon>Gunneridae</taxon>
        <taxon>Pentapetalae</taxon>
        <taxon>asterids</taxon>
        <taxon>lamiids</taxon>
        <taxon>Solanales</taxon>
        <taxon>Solanaceae</taxon>
        <taxon>Solanoideae</taxon>
        <taxon>Solaneae</taxon>
        <taxon>Solanum</taxon>
        <taxon>Solanum subgen. Lycopersicon</taxon>
    </lineage>
</organism>
<keyword evidence="2" id="KW-1185">Reference proteome</keyword>
<dbReference type="AlphaFoldDB" id="A0A3Q7EU57"/>
<evidence type="ECO:0000313" key="2">
    <source>
        <dbReference type="Proteomes" id="UP000004994"/>
    </source>
</evidence>
<dbReference type="Gramene" id="Solyc01g111455.1.1">
    <property type="protein sequence ID" value="Solyc01g111455.1.1"/>
    <property type="gene ID" value="Solyc01g111455.1"/>
</dbReference>
<name>A0A3Q7EU57_SOLLC</name>